<evidence type="ECO:0000313" key="2">
    <source>
        <dbReference type="EMBL" id="KAL3067833.1"/>
    </source>
</evidence>
<reference evidence="2 3" key="1">
    <citation type="submission" date="2024-10" db="EMBL/GenBank/DDBJ databases">
        <authorList>
            <person name="Kim D."/>
        </authorList>
    </citation>
    <scope>NUCLEOTIDE SEQUENCE [LARGE SCALE GENOMIC DNA]</scope>
    <source>
        <strain evidence="2">Taebaek</strain>
    </source>
</reference>
<dbReference type="EMBL" id="JBICCN010000458">
    <property type="protein sequence ID" value="KAL3067833.1"/>
    <property type="molecule type" value="Genomic_DNA"/>
</dbReference>
<keyword evidence="1" id="KW-0472">Membrane</keyword>
<comment type="caution">
    <text evidence="2">The sequence shown here is derived from an EMBL/GenBank/DDBJ whole genome shotgun (WGS) entry which is preliminary data.</text>
</comment>
<gene>
    <name evidence="2" type="ORF">niasHS_016799</name>
</gene>
<accession>A0ABD2I407</accession>
<evidence type="ECO:0000256" key="1">
    <source>
        <dbReference type="SAM" id="Phobius"/>
    </source>
</evidence>
<keyword evidence="1" id="KW-0812">Transmembrane</keyword>
<dbReference type="Proteomes" id="UP001620645">
    <property type="component" value="Unassembled WGS sequence"/>
</dbReference>
<proteinExistence type="predicted"/>
<feature type="transmembrane region" description="Helical" evidence="1">
    <location>
        <begin position="79"/>
        <end position="109"/>
    </location>
</feature>
<dbReference type="AlphaFoldDB" id="A0ABD2I407"/>
<sequence>MAWRCAVHETTAGWRGGGEMVCRWRGLLAFAKGNCCRPPRPHRQRGAAGLPAAVPAKAAKGGGDEGGGGGGHAHMGLGVIVGAVLVVVVAAGVMAAICLFAVGVAFWLLQKAAAGRLGPIVNGEPPDCLPPCQPPKP</sequence>
<name>A0ABD2I407_HETSC</name>
<keyword evidence="1" id="KW-1133">Transmembrane helix</keyword>
<keyword evidence="3" id="KW-1185">Reference proteome</keyword>
<protein>
    <submittedName>
        <fullName evidence="2">Uncharacterized protein</fullName>
    </submittedName>
</protein>
<evidence type="ECO:0000313" key="3">
    <source>
        <dbReference type="Proteomes" id="UP001620645"/>
    </source>
</evidence>
<organism evidence="2 3">
    <name type="scientific">Heterodera schachtii</name>
    <name type="common">Sugarbeet cyst nematode worm</name>
    <name type="synonym">Tylenchus schachtii</name>
    <dbReference type="NCBI Taxonomy" id="97005"/>
    <lineage>
        <taxon>Eukaryota</taxon>
        <taxon>Metazoa</taxon>
        <taxon>Ecdysozoa</taxon>
        <taxon>Nematoda</taxon>
        <taxon>Chromadorea</taxon>
        <taxon>Rhabditida</taxon>
        <taxon>Tylenchina</taxon>
        <taxon>Tylenchomorpha</taxon>
        <taxon>Tylenchoidea</taxon>
        <taxon>Heteroderidae</taxon>
        <taxon>Heteroderinae</taxon>
        <taxon>Heterodera</taxon>
    </lineage>
</organism>